<accession>A0ABQ3YAY5</accession>
<comment type="caution">
    <text evidence="1">The sequence shown here is derived from an EMBL/GenBank/DDBJ whole genome shotgun (WGS) entry which is preliminary data.</text>
</comment>
<name>A0ABQ3YAY5_9ACTN</name>
<organism evidence="1 2">
    <name type="scientific">Paractinoplanes deccanensis</name>
    <dbReference type="NCBI Taxonomy" id="113561"/>
    <lineage>
        <taxon>Bacteria</taxon>
        <taxon>Bacillati</taxon>
        <taxon>Actinomycetota</taxon>
        <taxon>Actinomycetes</taxon>
        <taxon>Micromonosporales</taxon>
        <taxon>Micromonosporaceae</taxon>
        <taxon>Paractinoplanes</taxon>
    </lineage>
</organism>
<dbReference type="Proteomes" id="UP000609879">
    <property type="component" value="Unassembled WGS sequence"/>
</dbReference>
<gene>
    <name evidence="1" type="ORF">Ade02nite_58330</name>
</gene>
<dbReference type="RefSeq" id="WP_203770896.1">
    <property type="nucleotide sequence ID" value="NZ_BAAABO010000002.1"/>
</dbReference>
<keyword evidence="2" id="KW-1185">Reference proteome</keyword>
<protein>
    <submittedName>
        <fullName evidence="1">Uncharacterized protein</fullName>
    </submittedName>
</protein>
<dbReference type="EMBL" id="BOMI01000115">
    <property type="protein sequence ID" value="GID77192.1"/>
    <property type="molecule type" value="Genomic_DNA"/>
</dbReference>
<evidence type="ECO:0000313" key="1">
    <source>
        <dbReference type="EMBL" id="GID77192.1"/>
    </source>
</evidence>
<evidence type="ECO:0000313" key="2">
    <source>
        <dbReference type="Proteomes" id="UP000609879"/>
    </source>
</evidence>
<proteinExistence type="predicted"/>
<sequence>MGQPTSDAAFELVGACVHSLRFAFGAPLRYPYAPTISEEHPPPAIFRRLQAVSPPPGRGGGEWYEGMTLDDKPFRPNGMPVRLDEVRHEEGIPSLDGADPDKVVLDSWFRVPRRAKKMFFPGPDRGRYLLSIGYWSPIPPGATETEREVAYYDEYRMNWSRRPEGQWVAVSFDAFYPPERDSADLIIPIGDCDDSCPRS</sequence>
<reference evidence="1 2" key="1">
    <citation type="submission" date="2021-01" db="EMBL/GenBank/DDBJ databases">
        <title>Whole genome shotgun sequence of Actinoplanes deccanensis NBRC 13994.</title>
        <authorList>
            <person name="Komaki H."/>
            <person name="Tamura T."/>
        </authorList>
    </citation>
    <scope>NUCLEOTIDE SEQUENCE [LARGE SCALE GENOMIC DNA]</scope>
    <source>
        <strain evidence="1 2">NBRC 13994</strain>
    </source>
</reference>